<dbReference type="FunCoup" id="W0RJP6">
    <property type="interactions" value="152"/>
</dbReference>
<dbReference type="Pfam" id="PF01261">
    <property type="entry name" value="AP_endonuc_2"/>
    <property type="match status" value="1"/>
</dbReference>
<dbReference type="InterPro" id="IPR018246">
    <property type="entry name" value="AP_endonuc_F2_Zn_BS"/>
</dbReference>
<protein>
    <recommendedName>
        <fullName evidence="9">Probable endonuclease 4</fullName>
        <ecNumber evidence="9">3.1.21.2</ecNumber>
    </recommendedName>
    <alternativeName>
        <fullName evidence="9">Endodeoxyribonuclease IV</fullName>
    </alternativeName>
    <alternativeName>
        <fullName evidence="9">Endonuclease IV</fullName>
    </alternativeName>
</protein>
<evidence type="ECO:0000256" key="4">
    <source>
        <dbReference type="ARBA" id="ARBA00022759"/>
    </source>
</evidence>
<dbReference type="Gene3D" id="3.20.20.150">
    <property type="entry name" value="Divalent-metal-dependent TIM barrel enzymes"/>
    <property type="match status" value="1"/>
</dbReference>
<dbReference type="EMBL" id="CP007128">
    <property type="protein sequence ID" value="AHG91299.1"/>
    <property type="molecule type" value="Genomic_DNA"/>
</dbReference>
<dbReference type="PANTHER" id="PTHR21445">
    <property type="entry name" value="ENDONUCLEASE IV ENDODEOXYRIBONUCLEASE IV"/>
    <property type="match status" value="1"/>
</dbReference>
<evidence type="ECO:0000256" key="6">
    <source>
        <dbReference type="ARBA" id="ARBA00022801"/>
    </source>
</evidence>
<evidence type="ECO:0000256" key="7">
    <source>
        <dbReference type="ARBA" id="ARBA00022833"/>
    </source>
</evidence>
<feature type="domain" description="Xylose isomerase-like TIM barrel" evidence="10">
    <location>
        <begin position="25"/>
        <end position="280"/>
    </location>
</feature>
<keyword evidence="7 9" id="KW-0862">Zinc</keyword>
<dbReference type="RefSeq" id="WP_104022807.1">
    <property type="nucleotide sequence ID" value="NZ_CP007128.1"/>
</dbReference>
<dbReference type="Proteomes" id="UP000019151">
    <property type="component" value="Chromosome"/>
</dbReference>
<evidence type="ECO:0000259" key="10">
    <source>
        <dbReference type="Pfam" id="PF01261"/>
    </source>
</evidence>
<keyword evidence="8 9" id="KW-0234">DNA repair</keyword>
<dbReference type="PROSITE" id="PS00731">
    <property type="entry name" value="AP_NUCLEASE_F2_3"/>
    <property type="match status" value="1"/>
</dbReference>
<evidence type="ECO:0000256" key="8">
    <source>
        <dbReference type="ARBA" id="ARBA00023204"/>
    </source>
</evidence>
<dbReference type="eggNOG" id="COG0648">
    <property type="taxonomic scope" value="Bacteria"/>
</dbReference>
<dbReference type="PATRIC" id="fig|861299.3.peg.3818"/>
<dbReference type="GO" id="GO:0003677">
    <property type="term" value="F:DNA binding"/>
    <property type="evidence" value="ECO:0007669"/>
    <property type="project" value="InterPro"/>
</dbReference>
<feature type="binding site" evidence="9">
    <location>
        <position position="233"/>
    </location>
    <ligand>
        <name>Zn(2+)</name>
        <dbReference type="ChEBI" id="CHEBI:29105"/>
        <label>3</label>
    </ligand>
</feature>
<evidence type="ECO:0000256" key="9">
    <source>
        <dbReference type="HAMAP-Rule" id="MF_00152"/>
    </source>
</evidence>
<evidence type="ECO:0000256" key="2">
    <source>
        <dbReference type="ARBA" id="ARBA00022722"/>
    </source>
</evidence>
<feature type="binding site" evidence="9">
    <location>
        <position position="183"/>
    </location>
    <ligand>
        <name>Zn(2+)</name>
        <dbReference type="ChEBI" id="CHEBI:29105"/>
        <label>2</label>
    </ligand>
</feature>
<gene>
    <name evidence="9" type="primary">nfo</name>
    <name evidence="11" type="ORF">J421_3762</name>
</gene>
<dbReference type="GO" id="GO:0003906">
    <property type="term" value="F:DNA-(apurinic or apyrimidinic site) endonuclease activity"/>
    <property type="evidence" value="ECO:0007669"/>
    <property type="project" value="TreeGrafter"/>
</dbReference>
<comment type="catalytic activity">
    <reaction evidence="9">
        <text>Endonucleolytic cleavage to 5'-phosphooligonucleotide end-products.</text>
        <dbReference type="EC" id="3.1.21.2"/>
    </reaction>
</comment>
<proteinExistence type="inferred from homology"/>
<feature type="binding site" evidence="9">
    <location>
        <position position="112"/>
    </location>
    <ligand>
        <name>Zn(2+)</name>
        <dbReference type="ChEBI" id="CHEBI:29105"/>
        <label>1</label>
    </ligand>
</feature>
<keyword evidence="6 9" id="KW-0378">Hydrolase</keyword>
<dbReference type="GO" id="GO:0008833">
    <property type="term" value="F:deoxyribonuclease IV (phage-T4-induced) activity"/>
    <property type="evidence" value="ECO:0007669"/>
    <property type="project" value="UniProtKB-UniRule"/>
</dbReference>
<dbReference type="InterPro" id="IPR001719">
    <property type="entry name" value="AP_endonuc_2"/>
</dbReference>
<dbReference type="InterPro" id="IPR013022">
    <property type="entry name" value="Xyl_isomerase-like_TIM-brl"/>
</dbReference>
<dbReference type="PROSITE" id="PS00730">
    <property type="entry name" value="AP_NUCLEASE_F2_2"/>
    <property type="match status" value="1"/>
</dbReference>
<evidence type="ECO:0000256" key="5">
    <source>
        <dbReference type="ARBA" id="ARBA00022763"/>
    </source>
</evidence>
<dbReference type="FunFam" id="3.20.20.150:FF:000001">
    <property type="entry name" value="Probable endonuclease 4"/>
    <property type="match status" value="1"/>
</dbReference>
<dbReference type="InterPro" id="IPR036237">
    <property type="entry name" value="Xyl_isomerase-like_sf"/>
</dbReference>
<dbReference type="PROSITE" id="PS00729">
    <property type="entry name" value="AP_NUCLEASE_F2_1"/>
    <property type="match status" value="1"/>
</dbReference>
<reference evidence="11 12" key="1">
    <citation type="journal article" date="2014" name="Genome Announc.">
        <title>Genome Sequence and Methylome of Soil Bacterium Gemmatirosa kalamazoonensis KBS708T, a Member of the Rarely Cultivated Gemmatimonadetes Phylum.</title>
        <authorList>
            <person name="Debruyn J.M."/>
            <person name="Radosevich M."/>
            <person name="Wommack K.E."/>
            <person name="Polson S.W."/>
            <person name="Hauser L.J."/>
            <person name="Fawaz M.N."/>
            <person name="Korlach J."/>
            <person name="Tsai Y.C."/>
        </authorList>
    </citation>
    <scope>NUCLEOTIDE SEQUENCE [LARGE SCALE GENOMIC DNA]</scope>
    <source>
        <strain evidence="11 12">KBS708</strain>
    </source>
</reference>
<keyword evidence="3 9" id="KW-0479">Metal-binding</keyword>
<dbReference type="PROSITE" id="PS51432">
    <property type="entry name" value="AP_NUCLEASE_F2_4"/>
    <property type="match status" value="1"/>
</dbReference>
<dbReference type="GO" id="GO:0008081">
    <property type="term" value="F:phosphoric diester hydrolase activity"/>
    <property type="evidence" value="ECO:0007669"/>
    <property type="project" value="TreeGrafter"/>
</dbReference>
<evidence type="ECO:0000256" key="1">
    <source>
        <dbReference type="ARBA" id="ARBA00005340"/>
    </source>
</evidence>
<evidence type="ECO:0000256" key="3">
    <source>
        <dbReference type="ARBA" id="ARBA00022723"/>
    </source>
</evidence>
<sequence>MIPPHSDLLGAHVSTAGGLPQAPPRAKAIAATAMQVFTKQANRWAERECEADECTAYGSALAETDVRSAIAHDSYLINLASPDPTLRARSIDSFAAELRRCEALGLAFLVSHPGNYMDEREAGLARNADGIAEALERVPGKTVLCLETTAGTGTALGATFEELAAIIARLPAALQPRVGVCLDTCHVYSAGYDLVTDYDGVIARLDDTLGLARLRVLHLNDSKTKFASRRDRHELIAEGSLGEAPFRRIMTDDRLAGVPKVIETPKLDDATATDSRMLERLRSYAGTASAAAETQRV</sequence>
<feature type="binding site" evidence="9">
    <location>
        <position position="147"/>
    </location>
    <ligand>
        <name>Zn(2+)</name>
        <dbReference type="ChEBI" id="CHEBI:29105"/>
        <label>1</label>
    </ligand>
</feature>
<feature type="binding site" evidence="9">
    <location>
        <position position="218"/>
    </location>
    <ligand>
        <name>Zn(2+)</name>
        <dbReference type="ChEBI" id="CHEBI:29105"/>
        <label>2</label>
    </ligand>
</feature>
<dbReference type="InParanoid" id="W0RJP6"/>
<feature type="binding site" evidence="9">
    <location>
        <position position="72"/>
    </location>
    <ligand>
        <name>Zn(2+)</name>
        <dbReference type="ChEBI" id="CHEBI:29105"/>
        <label>1</label>
    </ligand>
</feature>
<dbReference type="HOGENOM" id="CLU_025885_0_1_0"/>
<keyword evidence="5 9" id="KW-0227">DNA damage</keyword>
<feature type="binding site" evidence="9">
    <location>
        <position position="263"/>
    </location>
    <ligand>
        <name>Zn(2+)</name>
        <dbReference type="ChEBI" id="CHEBI:29105"/>
        <label>2</label>
    </ligand>
</feature>
<keyword evidence="2 9" id="KW-0540">Nuclease</keyword>
<dbReference type="SMART" id="SM00518">
    <property type="entry name" value="AP2Ec"/>
    <property type="match status" value="1"/>
</dbReference>
<feature type="binding site" evidence="9">
    <location>
        <position position="147"/>
    </location>
    <ligand>
        <name>Zn(2+)</name>
        <dbReference type="ChEBI" id="CHEBI:29105"/>
        <label>2</label>
    </ligand>
</feature>
<dbReference type="NCBIfam" id="TIGR00587">
    <property type="entry name" value="nfo"/>
    <property type="match status" value="1"/>
</dbReference>
<name>W0RJP6_9BACT</name>
<dbReference type="OrthoDB" id="9805666at2"/>
<dbReference type="GO" id="GO:0008270">
    <property type="term" value="F:zinc ion binding"/>
    <property type="evidence" value="ECO:0007669"/>
    <property type="project" value="UniProtKB-UniRule"/>
</dbReference>
<comment type="cofactor">
    <cofactor evidence="9">
        <name>Zn(2+)</name>
        <dbReference type="ChEBI" id="CHEBI:29105"/>
    </cofactor>
    <text evidence="9">Binds 3 Zn(2+) ions.</text>
</comment>
<evidence type="ECO:0000313" key="12">
    <source>
        <dbReference type="Proteomes" id="UP000019151"/>
    </source>
</evidence>
<comment type="similarity">
    <text evidence="1 9">Belongs to the AP endonuclease 2 family.</text>
</comment>
<organism evidence="11 12">
    <name type="scientific">Gemmatirosa kalamazoonensis</name>
    <dbReference type="NCBI Taxonomy" id="861299"/>
    <lineage>
        <taxon>Bacteria</taxon>
        <taxon>Pseudomonadati</taxon>
        <taxon>Gemmatimonadota</taxon>
        <taxon>Gemmatimonadia</taxon>
        <taxon>Gemmatimonadales</taxon>
        <taxon>Gemmatimonadaceae</taxon>
        <taxon>Gemmatirosa</taxon>
    </lineage>
</organism>
<dbReference type="EC" id="3.1.21.2" evidence="9"/>
<keyword evidence="12" id="KW-1185">Reference proteome</keyword>
<dbReference type="SUPFAM" id="SSF51658">
    <property type="entry name" value="Xylose isomerase-like"/>
    <property type="match status" value="1"/>
</dbReference>
<comment type="function">
    <text evidence="9">Endonuclease IV plays a role in DNA repair. It cleaves phosphodiester bonds at apurinic or apyrimidinic (AP) sites, generating a 3'-hydroxyl group and a 5'-terminal sugar phosphate.</text>
</comment>
<dbReference type="CDD" id="cd00019">
    <property type="entry name" value="AP2Ec"/>
    <property type="match status" value="1"/>
</dbReference>
<dbReference type="HAMAP" id="MF_00152">
    <property type="entry name" value="Nfo"/>
    <property type="match status" value="1"/>
</dbReference>
<dbReference type="STRING" id="861299.J421_3762"/>
<dbReference type="PANTHER" id="PTHR21445:SF0">
    <property type="entry name" value="APURINIC-APYRIMIDINIC ENDONUCLEASE"/>
    <property type="match status" value="1"/>
</dbReference>
<dbReference type="GO" id="GO:0006284">
    <property type="term" value="P:base-excision repair"/>
    <property type="evidence" value="ECO:0007669"/>
    <property type="project" value="TreeGrafter"/>
</dbReference>
<feature type="binding site" evidence="9">
    <location>
        <position position="186"/>
    </location>
    <ligand>
        <name>Zn(2+)</name>
        <dbReference type="ChEBI" id="CHEBI:29105"/>
        <label>3</label>
    </ligand>
</feature>
<dbReference type="KEGG" id="gba:J421_3762"/>
<evidence type="ECO:0000313" key="11">
    <source>
        <dbReference type="EMBL" id="AHG91299.1"/>
    </source>
</evidence>
<feature type="binding site" evidence="9">
    <location>
        <position position="231"/>
    </location>
    <ligand>
        <name>Zn(2+)</name>
        <dbReference type="ChEBI" id="CHEBI:29105"/>
        <label>3</label>
    </ligand>
</feature>
<keyword evidence="4 9" id="KW-0255">Endonuclease</keyword>
<dbReference type="AlphaFoldDB" id="W0RJP6"/>
<accession>W0RJP6</accession>